<feature type="binding site" evidence="8">
    <location>
        <begin position="380"/>
        <end position="382"/>
    </location>
    <ligand>
        <name>FAD</name>
        <dbReference type="ChEBI" id="CHEBI:57692"/>
    </ligand>
</feature>
<comment type="cofactor">
    <cofactor evidence="1">
        <name>(6R)-5,10-methylene-5,6,7,8-tetrahydrofolate</name>
        <dbReference type="ChEBI" id="CHEBI:15636"/>
    </cofactor>
</comment>
<dbReference type="EMBL" id="SMSI01000002">
    <property type="protein sequence ID" value="TDH36076.1"/>
    <property type="molecule type" value="Genomic_DNA"/>
</dbReference>
<dbReference type="AlphaFoldDB" id="A0A4R5PKC0"/>
<dbReference type="SUPFAM" id="SSF48173">
    <property type="entry name" value="Cryptochrome/photolyase FAD-binding domain"/>
    <property type="match status" value="1"/>
</dbReference>
<dbReference type="Gene3D" id="1.10.579.10">
    <property type="entry name" value="DNA Cyclobutane Dipyrimidine Photolyase, subunit A, domain 3"/>
    <property type="match status" value="1"/>
</dbReference>
<evidence type="ECO:0000256" key="9">
    <source>
        <dbReference type="PIRSR" id="PIRSR602081-2"/>
    </source>
</evidence>
<comment type="catalytic activity">
    <reaction evidence="7">
        <text>cyclobutadipyrimidine (in DNA) = 2 pyrimidine residues (in DNA).</text>
        <dbReference type="EC" id="4.1.99.3"/>
    </reaction>
</comment>
<feature type="binding site" evidence="8">
    <location>
        <position position="230"/>
    </location>
    <ligand>
        <name>FAD</name>
        <dbReference type="ChEBI" id="CHEBI:57692"/>
    </ligand>
</feature>
<feature type="site" description="Electron transfer via tryptophanyl radical" evidence="9">
    <location>
        <position position="390"/>
    </location>
</feature>
<dbReference type="Gene3D" id="1.25.40.80">
    <property type="match status" value="1"/>
</dbReference>
<name>A0A4R5PKC0_9HYPH</name>
<feature type="binding site" evidence="8">
    <location>
        <position position="280"/>
    </location>
    <ligand>
        <name>FAD</name>
        <dbReference type="ChEBI" id="CHEBI:57692"/>
    </ligand>
</feature>
<dbReference type="RefSeq" id="WP_133284776.1">
    <property type="nucleotide sequence ID" value="NZ_SMSI01000002.1"/>
</dbReference>
<evidence type="ECO:0000256" key="7">
    <source>
        <dbReference type="ARBA" id="ARBA00033999"/>
    </source>
</evidence>
<evidence type="ECO:0000313" key="13">
    <source>
        <dbReference type="EMBL" id="TDH36076.1"/>
    </source>
</evidence>
<sequence>MPDTSDKKKTALLWFREDLRIADNAALSAASEYDAVVPVFIRTSGTKLRSNGAARDWWLHKSLEGLSRSLDELGAPLVLATGDPYVVLGDLAGKCDAGTILWNRRYGGAAAEFDEDLADRLTDDGFAVETFPGALLHDPGAIQTGSGKFYKVFTPFWKAVESVLELPDPISKPGKLSSPSSKPASEKLSDWNLLPSRPDWAGGLRETWTPGETGAHERLKTFLDGGISGYASGRDRPDGENTSRLSPHLAMGEITPAQIFRALDGASGKGSGSNEDQAVFRKEIGWREFGYHLLVHSPGIDAANFDDRFDDFPWKDATGDLHAWQKGMTGYPIVDAGMRELWQTGWMHNRVRMIVASFLTKHLLIHWKEGEEWFWDTLVDADAASNPSNWQWVAGSGADAAPYFRIFNPIIQGEKFDPGGIYVRKYVPEIAALPDKYIHHPWDAPEKVLVDADVTLGETYPEPIIDHKEARDRALSAFETIKDA</sequence>
<keyword evidence="14" id="KW-1185">Reference proteome</keyword>
<feature type="binding site" evidence="8">
    <location>
        <begin position="242"/>
        <end position="246"/>
    </location>
    <ligand>
        <name>FAD</name>
        <dbReference type="ChEBI" id="CHEBI:57692"/>
    </ligand>
</feature>
<dbReference type="FunFam" id="1.10.579.10:FF:000003">
    <property type="entry name" value="Deoxyribodipyrimidine photo-lyase"/>
    <property type="match status" value="1"/>
</dbReference>
<evidence type="ECO:0000259" key="12">
    <source>
        <dbReference type="PROSITE" id="PS51645"/>
    </source>
</evidence>
<dbReference type="OrthoDB" id="9772484at2"/>
<dbReference type="PROSITE" id="PS00394">
    <property type="entry name" value="DNA_PHOTOLYASES_1_1"/>
    <property type="match status" value="1"/>
</dbReference>
<dbReference type="InterPro" id="IPR018394">
    <property type="entry name" value="DNA_photolyase_1_CS_C"/>
</dbReference>
<gene>
    <name evidence="13" type="ORF">E2A64_12320</name>
</gene>
<dbReference type="GO" id="GO:0003677">
    <property type="term" value="F:DNA binding"/>
    <property type="evidence" value="ECO:0007669"/>
    <property type="project" value="TreeGrafter"/>
</dbReference>
<evidence type="ECO:0000256" key="5">
    <source>
        <dbReference type="ARBA" id="ARBA00022827"/>
    </source>
</evidence>
<dbReference type="PROSITE" id="PS00691">
    <property type="entry name" value="DNA_PHOTOLYASES_1_2"/>
    <property type="match status" value="1"/>
</dbReference>
<dbReference type="Pfam" id="PF00875">
    <property type="entry name" value="DNA_photolyase"/>
    <property type="match status" value="1"/>
</dbReference>
<dbReference type="GO" id="GO:0071949">
    <property type="term" value="F:FAD binding"/>
    <property type="evidence" value="ECO:0007669"/>
    <property type="project" value="TreeGrafter"/>
</dbReference>
<dbReference type="EC" id="4.1.99.3" evidence="2"/>
<keyword evidence="4 8" id="KW-0285">Flavoprotein</keyword>
<feature type="compositionally biased region" description="Low complexity" evidence="11">
    <location>
        <begin position="169"/>
        <end position="183"/>
    </location>
</feature>
<evidence type="ECO:0000256" key="1">
    <source>
        <dbReference type="ARBA" id="ARBA00001932"/>
    </source>
</evidence>
<feature type="site" description="Electron transfer via tryptophanyl radical" evidence="9">
    <location>
        <position position="314"/>
    </location>
</feature>
<proteinExistence type="inferred from homology"/>
<evidence type="ECO:0000256" key="3">
    <source>
        <dbReference type="ARBA" id="ARBA00014046"/>
    </source>
</evidence>
<comment type="similarity">
    <text evidence="10">Belongs to the DNA photolyase family.</text>
</comment>
<dbReference type="Proteomes" id="UP000295131">
    <property type="component" value="Unassembled WGS sequence"/>
</dbReference>
<dbReference type="GO" id="GO:0000719">
    <property type="term" value="P:photoreactive repair"/>
    <property type="evidence" value="ECO:0007669"/>
    <property type="project" value="UniProtKB-ARBA"/>
</dbReference>
<dbReference type="InterPro" id="IPR006050">
    <property type="entry name" value="DNA_photolyase_N"/>
</dbReference>
<keyword evidence="6 10" id="KW-0157">Chromophore</keyword>
<dbReference type="GO" id="GO:0003904">
    <property type="term" value="F:deoxyribodipyrimidine photo-lyase activity"/>
    <property type="evidence" value="ECO:0007669"/>
    <property type="project" value="UniProtKB-EC"/>
</dbReference>
<dbReference type="InterPro" id="IPR005101">
    <property type="entry name" value="Cryptochr/Photolyase_FAD-bd"/>
</dbReference>
<evidence type="ECO:0000256" key="2">
    <source>
        <dbReference type="ARBA" id="ARBA00013149"/>
    </source>
</evidence>
<evidence type="ECO:0000256" key="4">
    <source>
        <dbReference type="ARBA" id="ARBA00022630"/>
    </source>
</evidence>
<feature type="site" description="Electron transfer via tryptophanyl radical" evidence="9">
    <location>
        <position position="367"/>
    </location>
</feature>
<comment type="caution">
    <text evidence="13">The sequence shown here is derived from an EMBL/GenBank/DDBJ whole genome shotgun (WGS) entry which is preliminary data.</text>
</comment>
<evidence type="ECO:0000313" key="14">
    <source>
        <dbReference type="Proteomes" id="UP000295131"/>
    </source>
</evidence>
<protein>
    <recommendedName>
        <fullName evidence="3">Deoxyribodipyrimidine photo-lyase</fullName>
        <ecNumber evidence="2">4.1.99.3</ecNumber>
    </recommendedName>
</protein>
<dbReference type="PROSITE" id="PS51645">
    <property type="entry name" value="PHR_CRY_ALPHA_BETA"/>
    <property type="match status" value="1"/>
</dbReference>
<dbReference type="PANTHER" id="PTHR11455">
    <property type="entry name" value="CRYPTOCHROME"/>
    <property type="match status" value="1"/>
</dbReference>
<keyword evidence="5 8" id="KW-0274">FAD</keyword>
<comment type="cofactor">
    <cofactor evidence="8">
        <name>FAD</name>
        <dbReference type="ChEBI" id="CHEBI:57692"/>
    </cofactor>
    <text evidence="8">Binds 1 FAD per subunit.</text>
</comment>
<dbReference type="InterPro" id="IPR014729">
    <property type="entry name" value="Rossmann-like_a/b/a_fold"/>
</dbReference>
<dbReference type="GO" id="GO:0009416">
    <property type="term" value="P:response to light stimulus"/>
    <property type="evidence" value="ECO:0007669"/>
    <property type="project" value="TreeGrafter"/>
</dbReference>
<accession>A0A4R5PKC0</accession>
<dbReference type="SUPFAM" id="SSF52425">
    <property type="entry name" value="Cryptochrome/photolyase, N-terminal domain"/>
    <property type="match status" value="1"/>
</dbReference>
<evidence type="ECO:0000256" key="10">
    <source>
        <dbReference type="RuleBase" id="RU004182"/>
    </source>
</evidence>
<feature type="domain" description="Photolyase/cryptochrome alpha/beta" evidence="12">
    <location>
        <begin position="9"/>
        <end position="136"/>
    </location>
</feature>
<reference evidence="13 14" key="1">
    <citation type="journal article" date="2013" name="Int. J. Syst. Evol. Microbiol.">
        <title>Hoeflea suaedae sp. nov., an endophytic bacterium isolated from the root of the halophyte Suaeda maritima.</title>
        <authorList>
            <person name="Chung E.J."/>
            <person name="Park J.A."/>
            <person name="Pramanik P."/>
            <person name="Bibi F."/>
            <person name="Jeon C.O."/>
            <person name="Chung Y.R."/>
        </authorList>
    </citation>
    <scope>NUCLEOTIDE SEQUENCE [LARGE SCALE GENOMIC DNA]</scope>
    <source>
        <strain evidence="13 14">YC6898</strain>
    </source>
</reference>
<dbReference type="PANTHER" id="PTHR11455:SF9">
    <property type="entry name" value="CRYPTOCHROME CIRCADIAN CLOCK 5 ISOFORM X1"/>
    <property type="match status" value="1"/>
</dbReference>
<dbReference type="InterPro" id="IPR002081">
    <property type="entry name" value="Cryptochrome/DNA_photolyase_1"/>
</dbReference>
<dbReference type="Gene3D" id="3.40.50.620">
    <property type="entry name" value="HUPs"/>
    <property type="match status" value="1"/>
</dbReference>
<evidence type="ECO:0000256" key="11">
    <source>
        <dbReference type="SAM" id="MobiDB-lite"/>
    </source>
</evidence>
<organism evidence="13 14">
    <name type="scientific">Pseudohoeflea suaedae</name>
    <dbReference type="NCBI Taxonomy" id="877384"/>
    <lineage>
        <taxon>Bacteria</taxon>
        <taxon>Pseudomonadati</taxon>
        <taxon>Pseudomonadota</taxon>
        <taxon>Alphaproteobacteria</taxon>
        <taxon>Hyphomicrobiales</taxon>
        <taxon>Rhizobiaceae</taxon>
        <taxon>Pseudohoeflea</taxon>
    </lineage>
</organism>
<dbReference type="PRINTS" id="PR00147">
    <property type="entry name" value="DNAPHOTLYASE"/>
</dbReference>
<dbReference type="InterPro" id="IPR036155">
    <property type="entry name" value="Crypto/Photolyase_N_sf"/>
</dbReference>
<dbReference type="Pfam" id="PF03441">
    <property type="entry name" value="FAD_binding_7"/>
    <property type="match status" value="1"/>
</dbReference>
<keyword evidence="13" id="KW-0456">Lyase</keyword>
<evidence type="ECO:0000256" key="8">
    <source>
        <dbReference type="PIRSR" id="PIRSR602081-1"/>
    </source>
</evidence>
<dbReference type="InterPro" id="IPR036134">
    <property type="entry name" value="Crypto/Photolyase_FAD-like_sf"/>
</dbReference>
<evidence type="ECO:0000256" key="6">
    <source>
        <dbReference type="ARBA" id="ARBA00022991"/>
    </source>
</evidence>
<feature type="region of interest" description="Disordered" evidence="11">
    <location>
        <begin position="168"/>
        <end position="190"/>
    </location>
</feature>